<keyword evidence="9" id="KW-1185">Reference proteome</keyword>
<sequence length="137" mass="14689">MGKKMLGPKTNEFVENVWLLVLRAGAGAFMMTHGVPKLQKLLAGDLAFADPFGIGSTPSLILAVFAEVFCSALVVLGIATRLATLPLIVTMSVAAFMIHANDPFARKEMAFLYLLIFITILVYGSGKFALGNVIRGK</sequence>
<dbReference type="InterPro" id="IPR051907">
    <property type="entry name" value="DoxX-like_oxidoreductase"/>
</dbReference>
<evidence type="ECO:0000256" key="3">
    <source>
        <dbReference type="ARBA" id="ARBA00022475"/>
    </source>
</evidence>
<comment type="subcellular location">
    <subcellularLocation>
        <location evidence="1">Cell membrane</location>
        <topology evidence="1">Multi-pass membrane protein</topology>
    </subcellularLocation>
</comment>
<dbReference type="PANTHER" id="PTHR33452:SF1">
    <property type="entry name" value="INNER MEMBRANE PROTEIN YPHA-RELATED"/>
    <property type="match status" value="1"/>
</dbReference>
<dbReference type="GO" id="GO:0005886">
    <property type="term" value="C:plasma membrane"/>
    <property type="evidence" value="ECO:0007669"/>
    <property type="project" value="UniProtKB-SubCell"/>
</dbReference>
<feature type="transmembrane region" description="Helical" evidence="7">
    <location>
        <begin position="52"/>
        <end position="75"/>
    </location>
</feature>
<dbReference type="AlphaFoldDB" id="A0AA41YB84"/>
<evidence type="ECO:0000256" key="7">
    <source>
        <dbReference type="SAM" id="Phobius"/>
    </source>
</evidence>
<protein>
    <submittedName>
        <fullName evidence="8">DoxX family protein</fullName>
    </submittedName>
</protein>
<gene>
    <name evidence="8" type="ORF">N2K84_08610</name>
</gene>
<comment type="caution">
    <text evidence="8">The sequence shown here is derived from an EMBL/GenBank/DDBJ whole genome shotgun (WGS) entry which is preliminary data.</text>
</comment>
<feature type="transmembrane region" description="Helical" evidence="7">
    <location>
        <begin position="12"/>
        <end position="32"/>
    </location>
</feature>
<dbReference type="Proteomes" id="UP001163821">
    <property type="component" value="Unassembled WGS sequence"/>
</dbReference>
<feature type="transmembrane region" description="Helical" evidence="7">
    <location>
        <begin position="82"/>
        <end position="98"/>
    </location>
</feature>
<comment type="similarity">
    <text evidence="2">Belongs to the DoxX family.</text>
</comment>
<organism evidence="8 9">
    <name type="scientific">Gaoshiqia sediminis</name>
    <dbReference type="NCBI Taxonomy" id="2986998"/>
    <lineage>
        <taxon>Bacteria</taxon>
        <taxon>Pseudomonadati</taxon>
        <taxon>Bacteroidota</taxon>
        <taxon>Bacteroidia</taxon>
        <taxon>Marinilabiliales</taxon>
        <taxon>Prolixibacteraceae</taxon>
        <taxon>Gaoshiqia</taxon>
    </lineage>
</organism>
<dbReference type="InterPro" id="IPR032808">
    <property type="entry name" value="DoxX"/>
</dbReference>
<evidence type="ECO:0000313" key="8">
    <source>
        <dbReference type="EMBL" id="MCW0482785.1"/>
    </source>
</evidence>
<evidence type="ECO:0000256" key="6">
    <source>
        <dbReference type="ARBA" id="ARBA00023136"/>
    </source>
</evidence>
<evidence type="ECO:0000256" key="4">
    <source>
        <dbReference type="ARBA" id="ARBA00022692"/>
    </source>
</evidence>
<keyword evidence="3" id="KW-1003">Cell membrane</keyword>
<evidence type="ECO:0000256" key="5">
    <source>
        <dbReference type="ARBA" id="ARBA00022989"/>
    </source>
</evidence>
<evidence type="ECO:0000256" key="1">
    <source>
        <dbReference type="ARBA" id="ARBA00004651"/>
    </source>
</evidence>
<dbReference type="Pfam" id="PF07681">
    <property type="entry name" value="DoxX"/>
    <property type="match status" value="1"/>
</dbReference>
<feature type="transmembrane region" description="Helical" evidence="7">
    <location>
        <begin position="110"/>
        <end position="130"/>
    </location>
</feature>
<accession>A0AA41YB84</accession>
<dbReference type="RefSeq" id="WP_282591388.1">
    <property type="nucleotide sequence ID" value="NZ_JAPAAF010000009.1"/>
</dbReference>
<keyword evidence="5 7" id="KW-1133">Transmembrane helix</keyword>
<evidence type="ECO:0000256" key="2">
    <source>
        <dbReference type="ARBA" id="ARBA00006679"/>
    </source>
</evidence>
<dbReference type="EMBL" id="JAPAAF010000009">
    <property type="protein sequence ID" value="MCW0482785.1"/>
    <property type="molecule type" value="Genomic_DNA"/>
</dbReference>
<evidence type="ECO:0000313" key="9">
    <source>
        <dbReference type="Proteomes" id="UP001163821"/>
    </source>
</evidence>
<keyword evidence="4 7" id="KW-0812">Transmembrane</keyword>
<reference evidence="8" key="1">
    <citation type="submission" date="2022-10" db="EMBL/GenBank/DDBJ databases">
        <title>Gaoshiqiia sediminis gen. nov., sp. nov., isolated from coastal sediment.</title>
        <authorList>
            <person name="Yu W.X."/>
            <person name="Mu D.S."/>
            <person name="Du J.Z."/>
            <person name="Liang Y.Q."/>
        </authorList>
    </citation>
    <scope>NUCLEOTIDE SEQUENCE</scope>
    <source>
        <strain evidence="8">A06</strain>
    </source>
</reference>
<dbReference type="PANTHER" id="PTHR33452">
    <property type="entry name" value="OXIDOREDUCTASE CATD-RELATED"/>
    <property type="match status" value="1"/>
</dbReference>
<keyword evidence="6 7" id="KW-0472">Membrane</keyword>
<name>A0AA41YB84_9BACT</name>
<proteinExistence type="inferred from homology"/>